<organism evidence="1 2">
    <name type="scientific">Brachionus plicatilis</name>
    <name type="common">Marine rotifer</name>
    <name type="synonym">Brachionus muelleri</name>
    <dbReference type="NCBI Taxonomy" id="10195"/>
    <lineage>
        <taxon>Eukaryota</taxon>
        <taxon>Metazoa</taxon>
        <taxon>Spiralia</taxon>
        <taxon>Gnathifera</taxon>
        <taxon>Rotifera</taxon>
        <taxon>Eurotatoria</taxon>
        <taxon>Monogononta</taxon>
        <taxon>Pseudotrocha</taxon>
        <taxon>Ploima</taxon>
        <taxon>Brachionidae</taxon>
        <taxon>Brachionus</taxon>
    </lineage>
</organism>
<keyword evidence="2" id="KW-1185">Reference proteome</keyword>
<evidence type="ECO:0000313" key="2">
    <source>
        <dbReference type="Proteomes" id="UP000276133"/>
    </source>
</evidence>
<dbReference type="AlphaFoldDB" id="A0A3M7SYH3"/>
<gene>
    <name evidence="1" type="ORF">BpHYR1_004863</name>
</gene>
<protein>
    <submittedName>
        <fullName evidence="1">Uncharacterized protein</fullName>
    </submittedName>
</protein>
<reference evidence="1 2" key="1">
    <citation type="journal article" date="2018" name="Sci. Rep.">
        <title>Genomic signatures of local adaptation to the degree of environmental predictability in rotifers.</title>
        <authorList>
            <person name="Franch-Gras L."/>
            <person name="Hahn C."/>
            <person name="Garcia-Roger E.M."/>
            <person name="Carmona M.J."/>
            <person name="Serra M."/>
            <person name="Gomez A."/>
        </authorList>
    </citation>
    <scope>NUCLEOTIDE SEQUENCE [LARGE SCALE GENOMIC DNA]</scope>
    <source>
        <strain evidence="1">HYR1</strain>
    </source>
</reference>
<accession>A0A3M7SYH3</accession>
<dbReference type="EMBL" id="REGN01000600">
    <property type="protein sequence ID" value="RNA40735.1"/>
    <property type="molecule type" value="Genomic_DNA"/>
</dbReference>
<name>A0A3M7SYH3_BRAPC</name>
<dbReference type="Proteomes" id="UP000276133">
    <property type="component" value="Unassembled WGS sequence"/>
</dbReference>
<proteinExistence type="predicted"/>
<comment type="caution">
    <text evidence="1">The sequence shown here is derived from an EMBL/GenBank/DDBJ whole genome shotgun (WGS) entry which is preliminary data.</text>
</comment>
<sequence>MDEYRCLKTLMAFKEDRQKGQWQDMKKNSQKLSFCTILYLKNHNYKTVIIVNKFILKLQQNSDGKSIVFDNTRNNFFR</sequence>
<evidence type="ECO:0000313" key="1">
    <source>
        <dbReference type="EMBL" id="RNA40735.1"/>
    </source>
</evidence>